<dbReference type="InterPro" id="IPR058031">
    <property type="entry name" value="AAA_lid_NorR"/>
</dbReference>
<dbReference type="Gene3D" id="1.10.10.60">
    <property type="entry name" value="Homeodomain-like"/>
    <property type="match status" value="1"/>
</dbReference>
<keyword evidence="8" id="KW-0597">Phosphoprotein</keyword>
<dbReference type="GO" id="GO:0006355">
    <property type="term" value="P:regulation of DNA-templated transcription"/>
    <property type="evidence" value="ECO:0007669"/>
    <property type="project" value="InterPro"/>
</dbReference>
<evidence type="ECO:0000313" key="11">
    <source>
        <dbReference type="EMBL" id="RHJ87176.1"/>
    </source>
</evidence>
<dbReference type="STRING" id="1776384.GCA_900086585_00630"/>
<dbReference type="Gene3D" id="3.40.50.2300">
    <property type="match status" value="1"/>
</dbReference>
<gene>
    <name evidence="11" type="ORF">DW099_10760</name>
</gene>
<evidence type="ECO:0000259" key="9">
    <source>
        <dbReference type="PROSITE" id="PS50045"/>
    </source>
</evidence>
<evidence type="ECO:0000256" key="1">
    <source>
        <dbReference type="ARBA" id="ARBA00018672"/>
    </source>
</evidence>
<keyword evidence="5" id="KW-0238">DNA-binding</keyword>
<dbReference type="Gene3D" id="1.10.8.60">
    <property type="match status" value="1"/>
</dbReference>
<dbReference type="PROSITE" id="PS00688">
    <property type="entry name" value="SIGMA54_INTERACT_3"/>
    <property type="match status" value="1"/>
</dbReference>
<dbReference type="InterPro" id="IPR011006">
    <property type="entry name" value="CheY-like_superfamily"/>
</dbReference>
<accession>A0A415E0M7</accession>
<evidence type="ECO:0000256" key="6">
    <source>
        <dbReference type="ARBA" id="ARBA00023163"/>
    </source>
</evidence>
<protein>
    <recommendedName>
        <fullName evidence="1">Stage 0 sporulation protein A homolog</fullName>
    </recommendedName>
</protein>
<dbReference type="Gene3D" id="3.40.50.300">
    <property type="entry name" value="P-loop containing nucleotide triphosphate hydrolases"/>
    <property type="match status" value="1"/>
</dbReference>
<evidence type="ECO:0000256" key="3">
    <source>
        <dbReference type="ARBA" id="ARBA00022840"/>
    </source>
</evidence>
<dbReference type="InterPro" id="IPR001789">
    <property type="entry name" value="Sig_transdc_resp-reg_receiver"/>
</dbReference>
<comment type="function">
    <text evidence="7">May play the central regulatory role in sporulation. It may be an element of the effector pathway responsible for the activation of sporulation genes in response to nutritional stress. Spo0A may act in concert with spo0H (a sigma factor) to control the expression of some genes that are critical to the sporulation process.</text>
</comment>
<dbReference type="PROSITE" id="PS00676">
    <property type="entry name" value="SIGMA54_INTERACT_2"/>
    <property type="match status" value="1"/>
</dbReference>
<evidence type="ECO:0000256" key="4">
    <source>
        <dbReference type="ARBA" id="ARBA00023015"/>
    </source>
</evidence>
<dbReference type="PANTHER" id="PTHR32071:SF57">
    <property type="entry name" value="C4-DICARBOXYLATE TRANSPORT TRANSCRIPTIONAL REGULATORY PROTEIN DCTD"/>
    <property type="match status" value="1"/>
</dbReference>
<dbReference type="OrthoDB" id="9803970at2"/>
<dbReference type="InterPro" id="IPR003593">
    <property type="entry name" value="AAA+_ATPase"/>
</dbReference>
<evidence type="ECO:0000256" key="7">
    <source>
        <dbReference type="ARBA" id="ARBA00024867"/>
    </source>
</evidence>
<keyword evidence="4" id="KW-0805">Transcription regulation</keyword>
<dbReference type="InterPro" id="IPR025944">
    <property type="entry name" value="Sigma_54_int_dom_CS"/>
</dbReference>
<evidence type="ECO:0000256" key="2">
    <source>
        <dbReference type="ARBA" id="ARBA00022741"/>
    </source>
</evidence>
<dbReference type="RefSeq" id="WP_118335695.1">
    <property type="nucleotide sequence ID" value="NZ_AP025567.1"/>
</dbReference>
<dbReference type="GO" id="GO:0043565">
    <property type="term" value="F:sequence-specific DNA binding"/>
    <property type="evidence" value="ECO:0007669"/>
    <property type="project" value="InterPro"/>
</dbReference>
<feature type="modified residue" description="4-aspartylphosphate" evidence="8">
    <location>
        <position position="52"/>
    </location>
</feature>
<dbReference type="SUPFAM" id="SSF52540">
    <property type="entry name" value="P-loop containing nucleoside triphosphate hydrolases"/>
    <property type="match status" value="1"/>
</dbReference>
<keyword evidence="12" id="KW-1185">Reference proteome</keyword>
<keyword evidence="3" id="KW-0067">ATP-binding</keyword>
<sequence length="460" mass="52626">MKEKILIIDDEVNICTSLVLALKTKYEVMIVDNASDGLFCFQADHFSVCLMDLNVDSRNEMELIKEIKEIDDKVIIIIMTAYSSVSDSMEAIKNGAYTYLIKPLDIQELFLVIKRALKYRYLDERVEYLSQKLEEKNTYHGIIGKSPQMQDVFQMIEKVKNLTTSVLVTGKSGTGKELAARALHYSSGRKQYHFEDVNCAAIPESLLEEELFGHKKGSFTGAIANKMGRFEYADNGTIFLDEIGDMSLSLQAKLLRVLQQREVTPIGSNITKKLNIRVIAATNKDLKKMVEEGSFRSDLYFRLKVIEIKMPELKAHRQDIPLLCSHFIHHYNQQQGKNVQYLTKEAEKILMTYHFPGNIRELSNILEYAMIMCDGKIIKMGDLPEEVQAVNNKGFTVNRIFKEDLSGLTLKEAEKKIILQALEENQWNRRVTAKKLGISDKGLRNKITEYELVKTKKVGK</sequence>
<organism evidence="11 12">
    <name type="scientific">Emergencia timonensis</name>
    <dbReference type="NCBI Taxonomy" id="1776384"/>
    <lineage>
        <taxon>Bacteria</taxon>
        <taxon>Bacillati</taxon>
        <taxon>Bacillota</taxon>
        <taxon>Clostridia</taxon>
        <taxon>Peptostreptococcales</taxon>
        <taxon>Anaerovoracaceae</taxon>
        <taxon>Emergencia</taxon>
    </lineage>
</organism>
<dbReference type="GO" id="GO:0000160">
    <property type="term" value="P:phosphorelay signal transduction system"/>
    <property type="evidence" value="ECO:0007669"/>
    <property type="project" value="InterPro"/>
</dbReference>
<name>A0A415E0M7_9FIRM</name>
<dbReference type="SMART" id="SM00448">
    <property type="entry name" value="REC"/>
    <property type="match status" value="1"/>
</dbReference>
<keyword evidence="6" id="KW-0804">Transcription</keyword>
<dbReference type="SUPFAM" id="SSF52172">
    <property type="entry name" value="CheY-like"/>
    <property type="match status" value="1"/>
</dbReference>
<proteinExistence type="predicted"/>
<dbReference type="Pfam" id="PF25601">
    <property type="entry name" value="AAA_lid_14"/>
    <property type="match status" value="1"/>
</dbReference>
<evidence type="ECO:0000259" key="10">
    <source>
        <dbReference type="PROSITE" id="PS50110"/>
    </source>
</evidence>
<dbReference type="InterPro" id="IPR002078">
    <property type="entry name" value="Sigma_54_int"/>
</dbReference>
<feature type="domain" description="Response regulatory" evidence="10">
    <location>
        <begin position="4"/>
        <end position="117"/>
    </location>
</feature>
<dbReference type="PRINTS" id="PR01590">
    <property type="entry name" value="HTHFIS"/>
</dbReference>
<comment type="caution">
    <text evidence="11">The sequence shown here is derived from an EMBL/GenBank/DDBJ whole genome shotgun (WGS) entry which is preliminary data.</text>
</comment>
<dbReference type="Pfam" id="PF02954">
    <property type="entry name" value="HTH_8"/>
    <property type="match status" value="1"/>
</dbReference>
<dbReference type="InterPro" id="IPR027417">
    <property type="entry name" value="P-loop_NTPase"/>
</dbReference>
<dbReference type="GO" id="GO:0005524">
    <property type="term" value="F:ATP binding"/>
    <property type="evidence" value="ECO:0007669"/>
    <property type="project" value="UniProtKB-KW"/>
</dbReference>
<dbReference type="Proteomes" id="UP000284841">
    <property type="component" value="Unassembled WGS sequence"/>
</dbReference>
<dbReference type="CDD" id="cd00009">
    <property type="entry name" value="AAA"/>
    <property type="match status" value="1"/>
</dbReference>
<keyword evidence="2" id="KW-0547">Nucleotide-binding</keyword>
<dbReference type="InterPro" id="IPR009057">
    <property type="entry name" value="Homeodomain-like_sf"/>
</dbReference>
<dbReference type="InterPro" id="IPR002197">
    <property type="entry name" value="HTH_Fis"/>
</dbReference>
<dbReference type="Pfam" id="PF00158">
    <property type="entry name" value="Sigma54_activat"/>
    <property type="match status" value="1"/>
</dbReference>
<reference evidence="11 12" key="1">
    <citation type="submission" date="2018-08" db="EMBL/GenBank/DDBJ databases">
        <title>A genome reference for cultivated species of the human gut microbiota.</title>
        <authorList>
            <person name="Zou Y."/>
            <person name="Xue W."/>
            <person name="Luo G."/>
        </authorList>
    </citation>
    <scope>NUCLEOTIDE SEQUENCE [LARGE SCALE GENOMIC DNA]</scope>
    <source>
        <strain evidence="11 12">AM07-24</strain>
    </source>
</reference>
<dbReference type="PANTHER" id="PTHR32071">
    <property type="entry name" value="TRANSCRIPTIONAL REGULATORY PROTEIN"/>
    <property type="match status" value="1"/>
</dbReference>
<dbReference type="EMBL" id="QRMS01000003">
    <property type="protein sequence ID" value="RHJ87176.1"/>
    <property type="molecule type" value="Genomic_DNA"/>
</dbReference>
<evidence type="ECO:0000256" key="5">
    <source>
        <dbReference type="ARBA" id="ARBA00023125"/>
    </source>
</evidence>
<dbReference type="InterPro" id="IPR025943">
    <property type="entry name" value="Sigma_54_int_dom_ATP-bd_2"/>
</dbReference>
<feature type="domain" description="Sigma-54 factor interaction" evidence="9">
    <location>
        <begin position="142"/>
        <end position="371"/>
    </location>
</feature>
<dbReference type="PROSITE" id="PS50110">
    <property type="entry name" value="RESPONSE_REGULATORY"/>
    <property type="match status" value="1"/>
</dbReference>
<evidence type="ECO:0000256" key="8">
    <source>
        <dbReference type="PROSITE-ProRule" id="PRU00169"/>
    </source>
</evidence>
<dbReference type="SMART" id="SM00382">
    <property type="entry name" value="AAA"/>
    <property type="match status" value="1"/>
</dbReference>
<dbReference type="FunFam" id="3.40.50.300:FF:000006">
    <property type="entry name" value="DNA-binding transcriptional regulator NtrC"/>
    <property type="match status" value="1"/>
</dbReference>
<dbReference type="AlphaFoldDB" id="A0A415E0M7"/>
<dbReference type="PROSITE" id="PS50045">
    <property type="entry name" value="SIGMA54_INTERACT_4"/>
    <property type="match status" value="1"/>
</dbReference>
<evidence type="ECO:0000313" key="12">
    <source>
        <dbReference type="Proteomes" id="UP000284841"/>
    </source>
</evidence>
<dbReference type="SUPFAM" id="SSF46689">
    <property type="entry name" value="Homeodomain-like"/>
    <property type="match status" value="1"/>
</dbReference>
<dbReference type="Pfam" id="PF00072">
    <property type="entry name" value="Response_reg"/>
    <property type="match status" value="1"/>
</dbReference>